<sequence length="161" mass="15935">MDHIVIAAADGSLHIESGRLLGSVGSGGVALALTGVLITGIREPKGGGGKTSKIRKRLTSDQAQWTGVAAGTCYITAGSIWTASGSVSDAFARLFTSGAFGTVGLGAVSALLAGLMYFRELAPARAAVTGIIAAGVWAQAGGIWGLPEALVLTGAHAAGVM</sequence>
<reference evidence="2 3" key="1">
    <citation type="journal article" date="2019" name="Microb. Cell Fact.">
        <title>Exploring novel herbicidin analogues by transcriptional regulator overexpression and MS/MS molecular networking.</title>
        <authorList>
            <person name="Shi Y."/>
            <person name="Gu R."/>
            <person name="Li Y."/>
            <person name="Wang X."/>
            <person name="Ren W."/>
            <person name="Li X."/>
            <person name="Wang L."/>
            <person name="Xie Y."/>
            <person name="Hong B."/>
        </authorList>
    </citation>
    <scope>NUCLEOTIDE SEQUENCE [LARGE SCALE GENOMIC DNA]</scope>
    <source>
        <strain evidence="2 3">US-43</strain>
    </source>
</reference>
<feature type="transmembrane region" description="Helical" evidence="1">
    <location>
        <begin position="94"/>
        <end position="118"/>
    </location>
</feature>
<proteinExistence type="predicted"/>
<dbReference type="EMBL" id="VOKX01000009">
    <property type="protein sequence ID" value="KAB7850349.1"/>
    <property type="molecule type" value="Genomic_DNA"/>
</dbReference>
<keyword evidence="1" id="KW-0472">Membrane</keyword>
<comment type="caution">
    <text evidence="2">The sequence shown here is derived from an EMBL/GenBank/DDBJ whole genome shotgun (WGS) entry which is preliminary data.</text>
</comment>
<dbReference type="AlphaFoldDB" id="A0A5N5WEY9"/>
<gene>
    <name evidence="2" type="ORF">FRZ00_05990</name>
</gene>
<name>A0A5N5WEY9_STRMB</name>
<evidence type="ECO:0000256" key="1">
    <source>
        <dbReference type="SAM" id="Phobius"/>
    </source>
</evidence>
<dbReference type="Proteomes" id="UP000327000">
    <property type="component" value="Unassembled WGS sequence"/>
</dbReference>
<keyword evidence="1" id="KW-0812">Transmembrane</keyword>
<accession>A0A5N5WEY9</accession>
<keyword evidence="3" id="KW-1185">Reference proteome</keyword>
<organism evidence="2 3">
    <name type="scientific">Streptomyces mobaraensis</name>
    <name type="common">Streptoverticillium mobaraense</name>
    <dbReference type="NCBI Taxonomy" id="35621"/>
    <lineage>
        <taxon>Bacteria</taxon>
        <taxon>Bacillati</taxon>
        <taxon>Actinomycetota</taxon>
        <taxon>Actinomycetes</taxon>
        <taxon>Kitasatosporales</taxon>
        <taxon>Streptomycetaceae</taxon>
        <taxon>Streptomyces</taxon>
    </lineage>
</organism>
<keyword evidence="1" id="KW-1133">Transmembrane helix</keyword>
<evidence type="ECO:0000313" key="3">
    <source>
        <dbReference type="Proteomes" id="UP000327000"/>
    </source>
</evidence>
<feature type="transmembrane region" description="Helical" evidence="1">
    <location>
        <begin position="20"/>
        <end position="41"/>
    </location>
</feature>
<evidence type="ECO:0000313" key="2">
    <source>
        <dbReference type="EMBL" id="KAB7850349.1"/>
    </source>
</evidence>
<protein>
    <submittedName>
        <fullName evidence="2">Uncharacterized protein</fullName>
    </submittedName>
</protein>
<feature type="transmembrane region" description="Helical" evidence="1">
    <location>
        <begin position="62"/>
        <end position="82"/>
    </location>
</feature>
<dbReference type="OrthoDB" id="4243187at2"/>